<evidence type="ECO:0000256" key="3">
    <source>
        <dbReference type="SAM" id="Phobius"/>
    </source>
</evidence>
<protein>
    <submittedName>
        <fullName evidence="5">Zf-HC2 domain-containing protein</fullName>
    </submittedName>
</protein>
<gene>
    <name evidence="5" type="ORF">FK531_00765</name>
</gene>
<keyword evidence="3" id="KW-1133">Transmembrane helix</keyword>
<dbReference type="InterPro" id="IPR041916">
    <property type="entry name" value="Anti_sigma_zinc_sf"/>
</dbReference>
<comment type="caution">
    <text evidence="5">The sequence shown here is derived from an EMBL/GenBank/DDBJ whole genome shotgun (WGS) entry which is preliminary data.</text>
</comment>
<evidence type="ECO:0000313" key="6">
    <source>
        <dbReference type="Proteomes" id="UP000316256"/>
    </source>
</evidence>
<evidence type="ECO:0000256" key="2">
    <source>
        <dbReference type="ARBA" id="ARBA00023163"/>
    </source>
</evidence>
<dbReference type="EMBL" id="VIGH01000001">
    <property type="protein sequence ID" value="TQF75208.1"/>
    <property type="molecule type" value="Genomic_DNA"/>
</dbReference>
<keyword evidence="1" id="KW-0805">Transcription regulation</keyword>
<evidence type="ECO:0000256" key="1">
    <source>
        <dbReference type="ARBA" id="ARBA00023015"/>
    </source>
</evidence>
<dbReference type="AlphaFoldDB" id="A0A541BSF6"/>
<sequence length="242" mass="25133">MELDPYAHWDAAYVLGSLSAADRDEFEHHLATCVRCSVAVAEVAGVPALLAKVPADTALELGSAPTAPTAPGDEPPADLLPKLMAQTRPPRRRARYAVLTAAAAAVAIAVGVGVAVLPSQTEGPSPNAPHGPSAPVVAQPMLPVTPSPLTADVSLVEQEWGTRVDVTCRYAAPPGGGYGTDKNEYAMVMTDKNGVSKQLATWMAAAGQTVTPSATTSVPMLWIDRVDIRSVATDQVLLTSTF</sequence>
<proteinExistence type="predicted"/>
<keyword evidence="2" id="KW-0804">Transcription</keyword>
<name>A0A541BSF6_9NOCA</name>
<reference evidence="5 6" key="1">
    <citation type="submission" date="2019-06" db="EMBL/GenBank/DDBJ databases">
        <title>Rhodococcus spaelei sp. nov., isolated from a cave.</title>
        <authorList>
            <person name="Lee S.D."/>
        </authorList>
    </citation>
    <scope>NUCLEOTIDE SEQUENCE [LARGE SCALE GENOMIC DNA]</scope>
    <source>
        <strain evidence="5 6">C9-5</strain>
    </source>
</reference>
<dbReference type="Pfam" id="PF13490">
    <property type="entry name" value="zf-HC2"/>
    <property type="match status" value="1"/>
</dbReference>
<dbReference type="OrthoDB" id="5242431at2"/>
<dbReference type="Gene3D" id="1.10.10.1320">
    <property type="entry name" value="Anti-sigma factor, zinc-finger domain"/>
    <property type="match status" value="1"/>
</dbReference>
<accession>A0A541BSF6</accession>
<keyword evidence="3" id="KW-0812">Transmembrane</keyword>
<keyword evidence="3" id="KW-0472">Membrane</keyword>
<evidence type="ECO:0000259" key="4">
    <source>
        <dbReference type="Pfam" id="PF13490"/>
    </source>
</evidence>
<feature type="transmembrane region" description="Helical" evidence="3">
    <location>
        <begin position="96"/>
        <end position="117"/>
    </location>
</feature>
<dbReference type="InterPro" id="IPR027383">
    <property type="entry name" value="Znf_put"/>
</dbReference>
<keyword evidence="6" id="KW-1185">Reference proteome</keyword>
<dbReference type="Proteomes" id="UP000316256">
    <property type="component" value="Unassembled WGS sequence"/>
</dbReference>
<evidence type="ECO:0000313" key="5">
    <source>
        <dbReference type="EMBL" id="TQF75208.1"/>
    </source>
</evidence>
<feature type="domain" description="Putative zinc-finger" evidence="4">
    <location>
        <begin position="12"/>
        <end position="36"/>
    </location>
</feature>
<organism evidence="5 6">
    <name type="scientific">Rhodococcus spelaei</name>
    <dbReference type="NCBI Taxonomy" id="2546320"/>
    <lineage>
        <taxon>Bacteria</taxon>
        <taxon>Bacillati</taxon>
        <taxon>Actinomycetota</taxon>
        <taxon>Actinomycetes</taxon>
        <taxon>Mycobacteriales</taxon>
        <taxon>Nocardiaceae</taxon>
        <taxon>Rhodococcus</taxon>
    </lineage>
</organism>